<dbReference type="Proteomes" id="UP000243217">
    <property type="component" value="Unassembled WGS sequence"/>
</dbReference>
<evidence type="ECO:0000313" key="1">
    <source>
        <dbReference type="EMBL" id="OQS00142.1"/>
    </source>
</evidence>
<reference evidence="1 2" key="1">
    <citation type="journal article" date="2014" name="Genome Biol. Evol.">
        <title>The secreted proteins of Achlya hypogyna and Thraustotheca clavata identify the ancestral oomycete secretome and reveal gene acquisitions by horizontal gene transfer.</title>
        <authorList>
            <person name="Misner I."/>
            <person name="Blouin N."/>
            <person name="Leonard G."/>
            <person name="Richards T.A."/>
            <person name="Lane C.E."/>
        </authorList>
    </citation>
    <scope>NUCLEOTIDE SEQUENCE [LARGE SCALE GENOMIC DNA]</scope>
    <source>
        <strain evidence="1 2">ATCC 34112</strain>
    </source>
</reference>
<evidence type="ECO:0000313" key="2">
    <source>
        <dbReference type="Proteomes" id="UP000243217"/>
    </source>
</evidence>
<sequence length="189" mass="22120">MRERILDTVVTCVVDNEQIDIVIHERSRALASKHYEPLPQSLFGDVLYGMMSIDPFAFMHAKVSNLDEFIGELGPTISRHEDEMYLKLLDSFLDGQVHNCTFHDMNHTWMARGFLVHFPNRDLSPETFQAREDSFVVLARLLEQVHVWKWCPHQWGDEQHTVIMEILPAFAQLTQLRMQYPSYRFIVAS</sequence>
<gene>
    <name evidence="1" type="ORF">THRCLA_21738</name>
</gene>
<comment type="caution">
    <text evidence="1">The sequence shown here is derived from an EMBL/GenBank/DDBJ whole genome shotgun (WGS) entry which is preliminary data.</text>
</comment>
<accession>A0A1V9ZQ42</accession>
<keyword evidence="2" id="KW-1185">Reference proteome</keyword>
<name>A0A1V9ZQ42_9STRA</name>
<dbReference type="AlphaFoldDB" id="A0A1V9ZQ42"/>
<organism evidence="1 2">
    <name type="scientific">Thraustotheca clavata</name>
    <dbReference type="NCBI Taxonomy" id="74557"/>
    <lineage>
        <taxon>Eukaryota</taxon>
        <taxon>Sar</taxon>
        <taxon>Stramenopiles</taxon>
        <taxon>Oomycota</taxon>
        <taxon>Saprolegniomycetes</taxon>
        <taxon>Saprolegniales</taxon>
        <taxon>Achlyaceae</taxon>
        <taxon>Thraustotheca</taxon>
    </lineage>
</organism>
<proteinExistence type="predicted"/>
<dbReference type="OrthoDB" id="79205at2759"/>
<protein>
    <submittedName>
        <fullName evidence="1">Uncharacterized protein</fullName>
    </submittedName>
</protein>
<dbReference type="EMBL" id="JNBS01001747">
    <property type="protein sequence ID" value="OQS00142.1"/>
    <property type="molecule type" value="Genomic_DNA"/>
</dbReference>